<evidence type="ECO:0000313" key="3">
    <source>
        <dbReference type="EMBL" id="VFU18811.1"/>
    </source>
</evidence>
<dbReference type="EMBL" id="CAADRN010000361">
    <property type="protein sequence ID" value="VFU18811.1"/>
    <property type="molecule type" value="Genomic_DNA"/>
</dbReference>
<dbReference type="GO" id="GO:0003676">
    <property type="term" value="F:nucleic acid binding"/>
    <property type="evidence" value="ECO:0007669"/>
    <property type="project" value="InterPro"/>
</dbReference>
<dbReference type="GO" id="GO:0052913">
    <property type="term" value="F:16S rRNA (guanine(966)-N(2))-methyltransferase activity"/>
    <property type="evidence" value="ECO:0007669"/>
    <property type="project" value="UniProtKB-EC"/>
</dbReference>
<accession>A0A485M890</accession>
<dbReference type="InterPro" id="IPR002052">
    <property type="entry name" value="DNA_methylase_N6_adenine_CS"/>
</dbReference>
<dbReference type="NCBIfam" id="TIGR00095">
    <property type="entry name" value="16S rRNA (guanine(966)-N(2))-methyltransferase RsmD"/>
    <property type="match status" value="1"/>
</dbReference>
<keyword evidence="1 3" id="KW-0489">Methyltransferase</keyword>
<organism evidence="3">
    <name type="scientific">anaerobic digester metagenome</name>
    <dbReference type="NCBI Taxonomy" id="1263854"/>
    <lineage>
        <taxon>unclassified sequences</taxon>
        <taxon>metagenomes</taxon>
        <taxon>ecological metagenomes</taxon>
    </lineage>
</organism>
<evidence type="ECO:0000256" key="1">
    <source>
        <dbReference type="ARBA" id="ARBA00022603"/>
    </source>
</evidence>
<dbReference type="PIRSF" id="PIRSF004553">
    <property type="entry name" value="CHP00095"/>
    <property type="match status" value="1"/>
</dbReference>
<dbReference type="PROSITE" id="PS00092">
    <property type="entry name" value="N6_MTASE"/>
    <property type="match status" value="1"/>
</dbReference>
<sequence>MFVLRIITGTAKNRKLKVPKGFEVRPTSDRVKEALFNILGDLVPGCLFLDLFAGTGNVGIEALSRGAAGAVFVEKIRKNVLVIEENLVLTGLHSRARVINLDVFKALPILGREGLHFDLVFLDPPYLKKIEAEVLSDIVGNNLLKPRGRVIVESSRKNLLPPAVDLIKLNRQEKYGDTVLSIYSYQ</sequence>
<dbReference type="PANTHER" id="PTHR43542:SF1">
    <property type="entry name" value="METHYLTRANSFERASE"/>
    <property type="match status" value="1"/>
</dbReference>
<proteinExistence type="predicted"/>
<dbReference type="Gene3D" id="3.40.50.150">
    <property type="entry name" value="Vaccinia Virus protein VP39"/>
    <property type="match status" value="1"/>
</dbReference>
<gene>
    <name evidence="3" type="primary">rsmD</name>
    <name evidence="3" type="ORF">SCFA_60002</name>
</gene>
<dbReference type="CDD" id="cd02440">
    <property type="entry name" value="AdoMet_MTases"/>
    <property type="match status" value="1"/>
</dbReference>
<dbReference type="SUPFAM" id="SSF53335">
    <property type="entry name" value="S-adenosyl-L-methionine-dependent methyltransferases"/>
    <property type="match status" value="1"/>
</dbReference>
<dbReference type="EC" id="2.1.1.171" evidence="3"/>
<dbReference type="InterPro" id="IPR004398">
    <property type="entry name" value="RNA_MeTrfase_RsmD"/>
</dbReference>
<keyword evidence="2 3" id="KW-0808">Transferase</keyword>
<reference evidence="3" key="1">
    <citation type="submission" date="2019-03" db="EMBL/GenBank/DDBJ databases">
        <authorList>
            <person name="Hao L."/>
        </authorList>
    </citation>
    <scope>NUCLEOTIDE SEQUENCE</scope>
</reference>
<dbReference type="PANTHER" id="PTHR43542">
    <property type="entry name" value="METHYLTRANSFERASE"/>
    <property type="match status" value="1"/>
</dbReference>
<evidence type="ECO:0000256" key="2">
    <source>
        <dbReference type="ARBA" id="ARBA00022679"/>
    </source>
</evidence>
<dbReference type="InterPro" id="IPR029063">
    <property type="entry name" value="SAM-dependent_MTases_sf"/>
</dbReference>
<dbReference type="Pfam" id="PF03602">
    <property type="entry name" value="Cons_hypoth95"/>
    <property type="match status" value="1"/>
</dbReference>
<protein>
    <submittedName>
        <fullName evidence="3">Ribosomal RNA small subunit methyltransferase D</fullName>
        <ecNumber evidence="3">2.1.1.171</ecNumber>
    </submittedName>
</protein>
<dbReference type="AlphaFoldDB" id="A0A485M890"/>
<name>A0A485M890_9ZZZZ</name>